<organism evidence="1">
    <name type="scientific">Arundo donax</name>
    <name type="common">Giant reed</name>
    <name type="synonym">Donax arundinaceus</name>
    <dbReference type="NCBI Taxonomy" id="35708"/>
    <lineage>
        <taxon>Eukaryota</taxon>
        <taxon>Viridiplantae</taxon>
        <taxon>Streptophyta</taxon>
        <taxon>Embryophyta</taxon>
        <taxon>Tracheophyta</taxon>
        <taxon>Spermatophyta</taxon>
        <taxon>Magnoliopsida</taxon>
        <taxon>Liliopsida</taxon>
        <taxon>Poales</taxon>
        <taxon>Poaceae</taxon>
        <taxon>PACMAD clade</taxon>
        <taxon>Arundinoideae</taxon>
        <taxon>Arundineae</taxon>
        <taxon>Arundo</taxon>
    </lineage>
</organism>
<reference evidence="1" key="2">
    <citation type="journal article" date="2015" name="Data Brief">
        <title>Shoot transcriptome of the giant reed, Arundo donax.</title>
        <authorList>
            <person name="Barrero R.A."/>
            <person name="Guerrero F.D."/>
            <person name="Moolhuijzen P."/>
            <person name="Goolsby J.A."/>
            <person name="Tidwell J."/>
            <person name="Bellgard S.E."/>
            <person name="Bellgard M.I."/>
        </authorList>
    </citation>
    <scope>NUCLEOTIDE SEQUENCE</scope>
    <source>
        <tissue evidence="1">Shoot tissue taken approximately 20 cm above the soil surface</tissue>
    </source>
</reference>
<protein>
    <submittedName>
        <fullName evidence="1">Uncharacterized protein</fullName>
    </submittedName>
</protein>
<sequence length="12" mass="1247">MLPASSEGGDRK</sequence>
<dbReference type="EMBL" id="GBRH01238061">
    <property type="protein sequence ID" value="JAD59834.1"/>
    <property type="molecule type" value="Transcribed_RNA"/>
</dbReference>
<proteinExistence type="predicted"/>
<accession>A0A0A9B736</accession>
<evidence type="ECO:0000313" key="1">
    <source>
        <dbReference type="EMBL" id="JAD59834.1"/>
    </source>
</evidence>
<reference evidence="1" key="1">
    <citation type="submission" date="2014-09" db="EMBL/GenBank/DDBJ databases">
        <authorList>
            <person name="Magalhaes I.L.F."/>
            <person name="Oliveira U."/>
            <person name="Santos F.R."/>
            <person name="Vidigal T.H.D.A."/>
            <person name="Brescovit A.D."/>
            <person name="Santos A.J."/>
        </authorList>
    </citation>
    <scope>NUCLEOTIDE SEQUENCE</scope>
    <source>
        <tissue evidence="1">Shoot tissue taken approximately 20 cm above the soil surface</tissue>
    </source>
</reference>
<name>A0A0A9B736_ARUDO</name>